<evidence type="ECO:0008006" key="4">
    <source>
        <dbReference type="Google" id="ProtNLM"/>
    </source>
</evidence>
<evidence type="ECO:0000313" key="2">
    <source>
        <dbReference type="EMBL" id="AKJ95750.1"/>
    </source>
</evidence>
<proteinExistence type="predicted"/>
<reference evidence="2 3" key="1">
    <citation type="submission" date="2015-04" db="EMBL/GenBank/DDBJ databases">
        <title>Complete Sequence for the Genome of the Thioalkalivibrio versutus D301.</title>
        <authorList>
            <person name="Mu T."/>
            <person name="Zhou J."/>
            <person name="Xu X."/>
        </authorList>
    </citation>
    <scope>NUCLEOTIDE SEQUENCE [LARGE SCALE GENOMIC DNA]</scope>
    <source>
        <strain evidence="2 3">D301</strain>
    </source>
</reference>
<accession>A0A0G3G3H7</accession>
<dbReference type="PATRIC" id="fig|106634.4.peg.2135"/>
<keyword evidence="1" id="KW-0732">Signal</keyword>
<sequence>MLTQRLALGALLGLLALPAPADEVDILEAQLHAAGPNQWRVSVTVEHPDTGWDHYADAWRVLDADGNVLGERILHHPHVDEQPFTRSLRRLSIPEGARFVQIEAHCSQDGWSHQRLRIDLEQDRGEGYRIHR</sequence>
<evidence type="ECO:0000313" key="3">
    <source>
        <dbReference type="Proteomes" id="UP000064201"/>
    </source>
</evidence>
<organism evidence="2 3">
    <name type="scientific">Thioalkalivibrio versutus</name>
    <dbReference type="NCBI Taxonomy" id="106634"/>
    <lineage>
        <taxon>Bacteria</taxon>
        <taxon>Pseudomonadati</taxon>
        <taxon>Pseudomonadota</taxon>
        <taxon>Gammaproteobacteria</taxon>
        <taxon>Chromatiales</taxon>
        <taxon>Ectothiorhodospiraceae</taxon>
        <taxon>Thioalkalivibrio</taxon>
    </lineage>
</organism>
<name>A0A0G3G3H7_9GAMM</name>
<feature type="signal peptide" evidence="1">
    <location>
        <begin position="1"/>
        <end position="21"/>
    </location>
</feature>
<dbReference type="AlphaFoldDB" id="A0A0G3G3H7"/>
<dbReference type="KEGG" id="tvr:TVD_10450"/>
<dbReference type="EMBL" id="CP011367">
    <property type="protein sequence ID" value="AKJ95750.1"/>
    <property type="molecule type" value="Genomic_DNA"/>
</dbReference>
<dbReference type="STRING" id="106634.TVD_10450"/>
<dbReference type="Proteomes" id="UP000064201">
    <property type="component" value="Chromosome"/>
</dbReference>
<evidence type="ECO:0000256" key="1">
    <source>
        <dbReference type="SAM" id="SignalP"/>
    </source>
</evidence>
<keyword evidence="3" id="KW-1185">Reference proteome</keyword>
<gene>
    <name evidence="2" type="ORF">TVD_10450</name>
</gene>
<dbReference type="OrthoDB" id="573055at2"/>
<protein>
    <recommendedName>
        <fullName evidence="4">PLAT domain-containing protein</fullName>
    </recommendedName>
</protein>
<feature type="chain" id="PRO_5002553823" description="PLAT domain-containing protein" evidence="1">
    <location>
        <begin position="22"/>
        <end position="132"/>
    </location>
</feature>
<dbReference type="RefSeq" id="WP_047251564.1">
    <property type="nucleotide sequence ID" value="NZ_CP011367.1"/>
</dbReference>